<dbReference type="PDBsum" id="5JZE"/>
<dbReference type="PROSITE" id="PS50802">
    <property type="entry name" value="OTU"/>
    <property type="match status" value="1"/>
</dbReference>
<evidence type="ECO:0000256" key="4">
    <source>
        <dbReference type="ARBA" id="ARBA00030285"/>
    </source>
</evidence>
<evidence type="ECO:0000256" key="1">
    <source>
        <dbReference type="ARBA" id="ARBA00012494"/>
    </source>
</evidence>
<dbReference type="GO" id="GO:0039694">
    <property type="term" value="P:viral RNA genome replication"/>
    <property type="evidence" value="ECO:0007669"/>
    <property type="project" value="InterPro"/>
</dbReference>
<evidence type="ECO:0000256" key="6">
    <source>
        <dbReference type="ARBA" id="ARBA00031012"/>
    </source>
</evidence>
<evidence type="ECO:0000256" key="7">
    <source>
        <dbReference type="SAM" id="MobiDB-lite"/>
    </source>
</evidence>
<evidence type="ECO:0000313" key="11">
    <source>
        <dbReference type="Proteomes" id="UP000202563"/>
    </source>
</evidence>
<dbReference type="InterPro" id="IPR007099">
    <property type="entry name" value="RNA-dir_pol_NSvirus"/>
</dbReference>
<dbReference type="InterPro" id="IPR049605">
    <property type="entry name" value="L_OTU"/>
</dbReference>
<dbReference type="MEROPS" id="C87.001"/>
<dbReference type="EMBL" id="JF911697">
    <property type="protein sequence ID" value="AFH89032.1"/>
    <property type="molecule type" value="Viral_cRNA"/>
</dbReference>
<keyword evidence="3" id="KW-0808">Transferase</keyword>
<evidence type="ECO:0000313" key="10">
    <source>
        <dbReference type="EMBL" id="AFH89032.1"/>
    </source>
</evidence>
<dbReference type="Proteomes" id="UP000202563">
    <property type="component" value="Genome"/>
</dbReference>
<keyword evidence="11" id="KW-1185">Reference proteome</keyword>
<accession>J3RTH4</accession>
<gene>
    <name evidence="10" type="primary">RdRP</name>
</gene>
<evidence type="ECO:0000256" key="2">
    <source>
        <dbReference type="ARBA" id="ARBA00018602"/>
    </source>
</evidence>
<feature type="domain" description="RdRp catalytic" evidence="8">
    <location>
        <begin position="2273"/>
        <end position="2482"/>
    </location>
</feature>
<reference evidence="10 11" key="1">
    <citation type="journal article" date="2012" name="Virus Genes">
        <title>Genetic characterization of Erve virus, a European Nairovirus distantly related to Crimean-Congo hemorrhagic fever virus.</title>
        <authorList>
            <person name="Dilcher M."/>
            <person name="Koch A."/>
            <person name="Hasib L."/>
            <person name="Dobler G."/>
            <person name="Hufert F.T."/>
            <person name="Weidmann M."/>
        </authorList>
    </citation>
    <scope>NUCLEOTIDE SEQUENCE [LARGE SCALE GENOMIC DNA]</scope>
</reference>
<protein>
    <recommendedName>
        <fullName evidence="2">RNA-directed RNA polymerase L</fullName>
        <ecNumber evidence="1">2.7.7.48</ecNumber>
    </recommendedName>
    <alternativeName>
        <fullName evidence="4">Large structural protein</fullName>
    </alternativeName>
    <alternativeName>
        <fullName evidence="6">Replicase</fullName>
    </alternativeName>
    <alternativeName>
        <fullName evidence="5">Transcriptase</fullName>
    </alternativeName>
</protein>
<dbReference type="EC" id="2.7.7.48" evidence="1"/>
<evidence type="ECO:0000256" key="3">
    <source>
        <dbReference type="ARBA" id="ARBA00022679"/>
    </source>
</evidence>
<dbReference type="PROSITE" id="PS50525">
    <property type="entry name" value="RDRP_SSRNA_NEG_SEG"/>
    <property type="match status" value="1"/>
</dbReference>
<evidence type="ECO:0000259" key="8">
    <source>
        <dbReference type="PROSITE" id="PS50525"/>
    </source>
</evidence>
<dbReference type="SMR" id="J3RTH4"/>
<evidence type="ECO:0000256" key="5">
    <source>
        <dbReference type="ARBA" id="ARBA00030436"/>
    </source>
</evidence>
<keyword evidence="10" id="KW-0696">RNA-directed RNA polymerase</keyword>
<reference evidence="12" key="2">
    <citation type="journal article" date="2016" name="J. Virol.">
        <title>Biochemical and Structural Insights into the Preference of Nairoviral DeISGylases for Interferon-Stimulated Gene Product 15 Originating from Certain Species.</title>
        <authorList>
            <person name="Deaton M.K."/>
            <person name="Dzimianski J.V."/>
            <person name="Daczkowski C.M."/>
            <person name="Whitney G.K."/>
            <person name="Mank N.J."/>
            <person name="Parham M.M."/>
            <person name="Bergeron E."/>
            <person name="Pegan S.D."/>
        </authorList>
    </citation>
    <scope>X-RAY CRYSTALLOGRAPHY (2.47 ANGSTROMS) OF 4-162</scope>
</reference>
<dbReference type="Gene3D" id="3.90.70.80">
    <property type="match status" value="1"/>
</dbReference>
<proteinExistence type="evidence at protein level"/>
<organism evidence="10 11">
    <name type="scientific">Erve virus</name>
    <dbReference type="NCBI Taxonomy" id="248062"/>
    <lineage>
        <taxon>Viruses</taxon>
        <taxon>Riboviria</taxon>
        <taxon>Orthornavirae</taxon>
        <taxon>Negarnaviricota</taxon>
        <taxon>Polyploviricotina</taxon>
        <taxon>Bunyaviricetes</taxon>
        <taxon>Hareavirales</taxon>
        <taxon>Nairoviridae</taxon>
        <taxon>Orthonairovirus</taxon>
        <taxon>Orthonairovirus erveense</taxon>
    </lineage>
</organism>
<name>J3RTH4_9VIRU</name>
<dbReference type="CDD" id="cd21880">
    <property type="entry name" value="OTU_RNAP_L_virus"/>
    <property type="match status" value="1"/>
</dbReference>
<feature type="compositionally biased region" description="Low complexity" evidence="7">
    <location>
        <begin position="1618"/>
        <end position="1627"/>
    </location>
</feature>
<sequence length="3863" mass="440187">MDAVNRLDAIVWENIEGNLSRAFLTLDLHAFFNVNKEVGDGNCFYRALSRLHSESRTSNEHLYYRLLIPDAVDKYFDIEPEAIGLGLNKQEYVSKAILDGEWAGSLEASMLSKFLDITIIIWIVDDSGTIISANRYGEGRPSQAYNLCMVGNAHFDSLYIRVFERPETANLSLIGRLESIEELASLEEIPCLSSREESHQNSSGGRRRELSKLEVRAIENSQGIPLRIGRIVELLFSCRLGFSIDHKSLKITILDDSKYDVLDIRKLGHYLLTNDRKLKREYSKCGLEIDNSVWPHLDESYLLRFAFPGYGLHRFIPMLLPIFVEDVLKVCLSILLSSFLYKSKVKYKREFIINCCRSTVTSGKRVFKSIRKATTSNLYSAPQLVLRSCCEHLYKRLIVKITSSIKAMSGESHLLLRNLDFSSLSLADYLKLLTALAKEDLQDQSFINKELISLNRLNKTLKEIKDNGLWETKEKEEVISKFFEEKNMLKFIGKSGKASGSFQIGNVLAYAHNLYLNKDSLGLSNDDMEQISIEIRKLQLLQEGETFDPVAIICNKLEGHFNKAFSKLPKICQSECHVLFDDIRNSSNHAAAWKHALRLKGTMYEGFFSQHNNWTYIPEDLKPSLMMAIQTLFPEKFVRFLEKTQLHPEFRDLVPDFLITQRLLMEGDNPKVNISHQLKVIEGLQESVESIPMGDQKIFPLPEVAVSEVRSIEGILNRIETQARQSNSKNNRFHTETNNVVLDQERSYSTHQLLFIEVGYQTDVEGKVLTDTVKWKEVLKLLAILDIKATLLVCADNSKTHVNDWWIDEELVRLLKGSISHLFSKLSKNTPMEVTDIVVGSISTQKIRSFLKSGTSTKTPLSTKDVQETWHAMKDHILNRETGVQLGEKYANPMYIGLVEGVTMTDEGVQLIMNLLKDNIKTLTDEFEKTRYKHEINKSIETGSKMVLAWLKEDLEGCRCIKCISEVLTSVDDVVAVGSKLSILARACSLSSHPVCCHSETINVVNSSNFQKRTPDLSSINHLSIKSLDDDEGSITDLDKLIRLTLPGKTEKEKKIKRSVDCLIKLMMFKSSINCIKLPSGQIVMLDKNTRSNITKSRDPSLDGKAGKFTASREETVLKNLSSQKLSNYSDYVKQVISSSIKNVANQQASNCKLNDLWVEKLVNDLDVPLQNEEVIEKVKRSVEQRKKYIRNNDKLIIRSTHEMISYLTNFRGSLCAEPSNRLFSVDCVLFKEVISEAMLRYQSTAYQGCVDHMLKLLELLLEFTWFQEVLVYSKVCETFLRICTEFNRAGLKLLKVRHLNINIAVKLPANKKQNMQCRIYDHNMQHLTDVFFLNRRQAIIGAAYPYILLVLYIQILQQQRCIEELDNRSSHVQGIRNKSDKLLTCFMNEAASVLNGHFEEAYKERFQICKLSGNFSTKPPHENFINVFAGLNLVYGVIMRDSFLANSQPQNKQLQMLRYGMLNGLSRLSCPLELGKKFSSSCRRIEDNLSRVYLQSTIYCSMRDVEKNVPAWKEVDLCPSVTIPCFSIYGLFVNSDRQLIFDIYNVHIYNKEMDNFDEGCISVLEETADRHMNWELDLEKNWRDDHDQRGTRLLLGIPNVHKSKCQDPRQIEDSKSDASSLKDSCLTRRSSSSNRLSTSSLINRYTTIIKPIEIDSGIFLESDILRQGRASATGGPKYYAYTPNKASILKDCLTIIKKNPNYTFGSFEVIQAVTEFARSKYPQENICKAKRDPKNWVSISEVTETTSIVATPKTEFYVKDCFKTNISNQNKKLSKMIKNKFKKLGSLFSDNDISKKDCTVLLSTVDGLTAKQKQDITNAVFEPSKLSLYNWSYILTKGVFDVLLTHDGNIIYCWIKSLSLMAKSRLRKHLSFMSVGNDTVPEEGFFSSNEIESLITIRRLLICEEHEEISTICASNLVSAWIKCIFVKPIDDVYNDKLLSDMLSAAEELYTLRLKHMILIRDKKENSYTSFIKEELILKGEERVFLKNYDKLIVKSVNFLLFAAVSAPWCMHYKALESYIVKHPEILDIGDTETYSNSILSLTLSNVVYELYKIYCGKKKEVVDKRKMISLRFFVRYLTTMFASNSEPFSTSLNEDEIDVGKTNDIEEKLLSQTKLVFAKLGLGDKNYDFIWTVQMIANSNFNVCKKLTGRSEGERLPRSIRSKVVYEMVKLVGESGMAILQQLAFAKSLNYNHRFFSVLAPKAQLGGSRDLLVQETGTKIIHAATESFSRSLLRTTNDDGLTNQNLKETVLNHALDTLTTMRSVDGELLKGSSNLIQFYKVICISGDNTKWGPIHCCSFFSGMMQQLLKDHPDWSAFYRLTFIKNLCRQIEIPAASIKKIINVAKLKMEHNQDIDCLSEEQAQDLLKESADDWSALPYVKFLIKTYLRKGKLAMNSYNHMGQGIHHATSSILTSIMAETFEELCTHYFKSIFPNLTVDINHAGSSDDYAKTIIVTGVLDREQYELYDSIFWNHACRFKNYIAAVNRCCQMKDSAKTLVGDCFLEFYSEFMMGYRVTPAVIKFIFTGLMNSSVTSPSSLTQACHVSSQQAMYNSVPMLTNITFTLCRQQMFFNHVEGFIRKFGPLTLGSVSQFGRLYCPRYSNLVNTSVTIEDCESIVNACNSILKWNDLFETLAKSEIEEEFEKDRSKRSLSSSETSSFKSGESSTEFSFIHRRLLTDDELKFIDISSECARYTNAQAVEERLGLYYWDTRDQNPKNKDFILNSTLCNSCEWIKKGKDKCALEAIVRIQMLLRLLCFGHYRSFSGQGLERQVKSSLNRDENQIIEDPMIQLIPEKLRRELERLGLSKMSVEELLPKSLSCSSICQVVAHRLISLNVSTESYVAEVSRLKQTLTARNVLFGLAGGIKELSIPIYTIFMKSYFFKDNVFMDLTDRWLTQHSANYRDSSGKKLDGKIVTKYPHWLSVFMNCLVSMDSTSELTDKSLFNDSLKCIGVTRNLNNQRMLTIIKSHLESVSSELKYFILQFSNLNRRKMRIVESRPAECEMEANKVVITKSSLFTAGDGVKLNNNPAVVIGFLLDESSISEVKPSRVDFANLMKDRFKLSQYFPSVDLVLKSLKRESDQHLQVCSTPDYSVSTKYVNYLTLLCRMMIQTNSSLTVFYMIKSNKLRNEPTVSDLISYGIKEGRYLKLPEAEIDTSTYSVKYWKIIQCISCIGLLPMSDSSRRDILFGFMNWKVTCCGDSGCPIFKEEASVLSEFNNQTILHVLASEVHLIKDKHERESIINLVDYVTSPSELIKKKPYLGTTASFKTWGGGGREGRFTYSSRSGESTGIFVGGKLHIYLSNDTISLLDEVERNVLGWLSQRRTEIFTIEQHESFVNLLPSIAEFGSKSSDGKVVGVAVDKSNPRFLRYTDPKGSAKNHILRIKKQILTVKKINTVEFESDPKLVWSKSGVSIVFDEISTEVTYHERIGLIKGLLANVIENKTLPSLYQDTQICLSKLKFSNTILMNSIALLHAYLVHAPLDAFNSVGSKRTVLKTFLENRLLVQSEGQTVKQTFGAADLHFHKQTPHNSEAMTLLTISKTLTENMLPFDSWPEVQAQLETCGLSNFLLTFKSEPAKGYLMWDLQTSLVPDRLKILDIKDVVSSVNSGVLVPAFLPFLFEPALLKELTNTSLAALHTLSSLSITNEQVDRIVISTIYCFQTETKERSSLKFRPSSLLGLCQRQTFRIGNRLEVSAVADFDEVSLMITIRCTDPQDQSMPRDKKQLRIIKNFNSSVRCLMIDQSVDVKKIKESFNDLTMESDHKGTKIKFTAKPNDNNQFDYLALMYEGKERLAEYTSIANFVLFLLGCKHNSFEEPNTIKGEEDISIDSIIDVVETINEQVFQDEPVRLSDKVYFSDDEY</sequence>
<evidence type="ECO:0007829" key="12">
    <source>
        <dbReference type="PDB" id="5JZE"/>
    </source>
</evidence>
<feature type="domain" description="OTU" evidence="9">
    <location>
        <begin position="32"/>
        <end position="161"/>
    </location>
</feature>
<feature type="compositionally biased region" description="Basic and acidic residues" evidence="7">
    <location>
        <begin position="1607"/>
        <end position="1617"/>
    </location>
</feature>
<evidence type="ECO:0000259" key="9">
    <source>
        <dbReference type="PROSITE" id="PS50802"/>
    </source>
</evidence>
<dbReference type="InterPro" id="IPR007322">
    <property type="entry name" value="RNA_pol_bunyavir"/>
</dbReference>
<dbReference type="GO" id="GO:0006351">
    <property type="term" value="P:DNA-templated transcription"/>
    <property type="evidence" value="ECO:0007669"/>
    <property type="project" value="InterPro"/>
</dbReference>
<dbReference type="InterPro" id="IPR003323">
    <property type="entry name" value="OTU_dom"/>
</dbReference>
<dbReference type="SUPFAM" id="SSF54001">
    <property type="entry name" value="Cysteine proteinases"/>
    <property type="match status" value="1"/>
</dbReference>
<keyword evidence="12" id="KW-0002">3D-structure</keyword>
<dbReference type="GO" id="GO:0003968">
    <property type="term" value="F:RNA-directed RNA polymerase activity"/>
    <property type="evidence" value="ECO:0007669"/>
    <property type="project" value="UniProtKB-KW"/>
</dbReference>
<dbReference type="InterPro" id="IPR038765">
    <property type="entry name" value="Papain-like_cys_pep_sf"/>
</dbReference>
<dbReference type="Pfam" id="PF04196">
    <property type="entry name" value="Bunya_RdRp"/>
    <property type="match status" value="1"/>
</dbReference>
<feature type="region of interest" description="Disordered" evidence="7">
    <location>
        <begin position="1607"/>
        <end position="1627"/>
    </location>
</feature>
<keyword evidence="10" id="KW-0548">Nucleotidyltransferase</keyword>
<dbReference type="PDB" id="5JZE">
    <property type="method" value="X-ray"/>
    <property type="resolution" value="2.47 A"/>
    <property type="chains" value="A/C=4-162"/>
</dbReference>